<accession>B6ZH89</accession>
<feature type="region of interest" description="Disordered" evidence="1">
    <location>
        <begin position="1"/>
        <end position="40"/>
    </location>
</feature>
<reference evidence="2" key="1">
    <citation type="journal article" date="2008" name="Mol. Biol. Evol.">
        <title>Heterotypy in the N-Terminal Region of Growth/Differentiation Factor 5 (GDF5) Mature Protein during Teleost Evolution.</title>
        <authorList>
            <person name="Fujimura K."/>
            <person name="Terai Y."/>
            <person name="Ishiguro N."/>
            <person name="Miya M."/>
            <person name="Nishida M."/>
            <person name="Okada N."/>
        </authorList>
    </citation>
    <scope>NUCLEOTIDE SEQUENCE</scope>
</reference>
<feature type="non-terminal residue" evidence="2">
    <location>
        <position position="1"/>
    </location>
</feature>
<feature type="compositionally biased region" description="Pro residues" evidence="1">
    <location>
        <begin position="15"/>
        <end position="25"/>
    </location>
</feature>
<feature type="compositionally biased region" description="Basic residues" evidence="1">
    <location>
        <begin position="1"/>
        <end position="13"/>
    </location>
</feature>
<dbReference type="AlphaFoldDB" id="B6ZH89"/>
<dbReference type="EMBL" id="AB369570">
    <property type="protein sequence ID" value="BAG84674.1"/>
    <property type="molecule type" value="Genomic_DNA"/>
</dbReference>
<proteinExistence type="predicted"/>
<sequence length="40" mass="4533">RRMRRAPATRGAKKPPAPHQPPPLSLPQHQVIKTQTKPRC</sequence>
<name>B6ZH89_CATRU</name>
<evidence type="ECO:0000256" key="1">
    <source>
        <dbReference type="SAM" id="MobiDB-lite"/>
    </source>
</evidence>
<evidence type="ECO:0000313" key="2">
    <source>
        <dbReference type="EMBL" id="BAG84674.1"/>
    </source>
</evidence>
<organism evidence="2">
    <name type="scientific">Cataetyx rubrirostris</name>
    <name type="common">Rubynose brotula</name>
    <dbReference type="NCBI Taxonomy" id="181404"/>
    <lineage>
        <taxon>Eukaryota</taxon>
        <taxon>Metazoa</taxon>
        <taxon>Chordata</taxon>
        <taxon>Craniata</taxon>
        <taxon>Vertebrata</taxon>
        <taxon>Euteleostomi</taxon>
        <taxon>Actinopterygii</taxon>
        <taxon>Neopterygii</taxon>
        <taxon>Teleostei</taxon>
        <taxon>Neoteleostei</taxon>
        <taxon>Acanthomorphata</taxon>
        <taxon>Ophidiaria</taxon>
        <taxon>Ophidiiformes</taxon>
        <taxon>Bythitidae</taxon>
        <taxon>Cataetyx</taxon>
    </lineage>
</organism>
<feature type="non-terminal residue" evidence="2">
    <location>
        <position position="40"/>
    </location>
</feature>
<feature type="compositionally biased region" description="Polar residues" evidence="1">
    <location>
        <begin position="31"/>
        <end position="40"/>
    </location>
</feature>
<protein>
    <submittedName>
        <fullName evidence="2">Growth differentiation factor 5</fullName>
    </submittedName>
</protein>
<gene>
    <name evidence="2" type="primary">Gdf5</name>
</gene>